<dbReference type="PANTHER" id="PTHR21499:SF3">
    <property type="entry name" value="ASPARTOKINASE"/>
    <property type="match status" value="1"/>
</dbReference>
<evidence type="ECO:0000313" key="17">
    <source>
        <dbReference type="Proteomes" id="UP000006875"/>
    </source>
</evidence>
<sequence length="402" mass="43805">MALIVQKFGGTSVKDTERLQEVAKWVVKNKEEGNKMVVVVSAPGGMTDSLIKRAEEVNSNPQGRELDVLLSVGEQISAALLSMAIEQLGHKAISFTGPQVGIKTTNDFNNAKILDISPEKIMEKLNSDHVVIITGFQGADENGNITTLGRGGSDTTAVAVGAAISADQVEIYTDVDGIYTADPRVVKNAGKIPQVSFTEMIEMAGKGAKVLHCRSVELAAKYGIDIHLRSAFTWEEGTWVKGDEKMEKAMVRGITHVKGLAKLTITQLESNNYLSDVMDILEDREIDIRLVSQGLNPSGHFEISFLLEEKEAVRVSKLIQEKLGNKENIDVKLNLGMVSAIGIGVRSNRLQGSVMRILNNNGIKPKMMSSSETSLSYVVAEENVDKLKRLMHDELIEKSLSA</sequence>
<dbReference type="HOGENOM" id="CLU_009116_3_2_0"/>
<dbReference type="GO" id="GO:0009088">
    <property type="term" value="P:threonine biosynthetic process"/>
    <property type="evidence" value="ECO:0007669"/>
    <property type="project" value="UniProtKB-UniPathway"/>
</dbReference>
<dbReference type="NCBIfam" id="NF005155">
    <property type="entry name" value="PRK06635.1-4"/>
    <property type="match status" value="1"/>
</dbReference>
<evidence type="ECO:0000256" key="11">
    <source>
        <dbReference type="ARBA" id="ARBA00047872"/>
    </source>
</evidence>
<dbReference type="PANTHER" id="PTHR21499">
    <property type="entry name" value="ASPARTATE KINASE"/>
    <property type="match status" value="1"/>
</dbReference>
<evidence type="ECO:0000256" key="1">
    <source>
        <dbReference type="ARBA" id="ARBA00004766"/>
    </source>
</evidence>
<dbReference type="OrthoDB" id="9799110at2"/>
<comment type="pathway">
    <text evidence="2 14">Amino-acid biosynthesis; L-methionine biosynthesis via de novo pathway; L-homoserine from L-aspartate: step 1/3.</text>
</comment>
<feature type="binding site" evidence="12">
    <location>
        <begin position="7"/>
        <end position="10"/>
    </location>
    <ligand>
        <name>ATP</name>
        <dbReference type="ChEBI" id="CHEBI:30616"/>
    </ligand>
</feature>
<dbReference type="Pfam" id="PF00696">
    <property type="entry name" value="AA_kinase"/>
    <property type="match status" value="1"/>
</dbReference>
<evidence type="ECO:0000256" key="2">
    <source>
        <dbReference type="ARBA" id="ARBA00004986"/>
    </source>
</evidence>
<dbReference type="RefSeq" id="WP_013387124.1">
    <property type="nucleotide sequence ID" value="NC_014632.1"/>
</dbReference>
<evidence type="ECO:0000256" key="9">
    <source>
        <dbReference type="ARBA" id="ARBA00022840"/>
    </source>
</evidence>
<dbReference type="InterPro" id="IPR045865">
    <property type="entry name" value="ACT-like_dom_sf"/>
</dbReference>
<dbReference type="Proteomes" id="UP000006875">
    <property type="component" value="Chromosome"/>
</dbReference>
<comment type="pathway">
    <text evidence="1 14">Amino-acid biosynthesis; L-lysine biosynthesis via DAP pathway; (S)-tetrahydrodipicolinate from L-aspartate: step 1/4.</text>
</comment>
<dbReference type="InterPro" id="IPR001048">
    <property type="entry name" value="Asp/Glu/Uridylate_kinase"/>
</dbReference>
<dbReference type="GO" id="GO:0005524">
    <property type="term" value="F:ATP binding"/>
    <property type="evidence" value="ECO:0007669"/>
    <property type="project" value="UniProtKB-KW"/>
</dbReference>
<feature type="binding site" evidence="12">
    <location>
        <position position="74"/>
    </location>
    <ligand>
        <name>substrate</name>
    </ligand>
</feature>
<evidence type="ECO:0000259" key="15">
    <source>
        <dbReference type="Pfam" id="PF00696"/>
    </source>
</evidence>
<dbReference type="GO" id="GO:0009090">
    <property type="term" value="P:homoserine biosynthetic process"/>
    <property type="evidence" value="ECO:0007669"/>
    <property type="project" value="TreeGrafter"/>
</dbReference>
<proteinExistence type="inferred from homology"/>
<dbReference type="InterPro" id="IPR001057">
    <property type="entry name" value="Glu/AcGlu_kinase"/>
</dbReference>
<dbReference type="NCBIfam" id="TIGR00657">
    <property type="entry name" value="asp_kinases"/>
    <property type="match status" value="1"/>
</dbReference>
<gene>
    <name evidence="16" type="ordered locus">Ilyop_0667</name>
</gene>
<evidence type="ECO:0000256" key="6">
    <source>
        <dbReference type="ARBA" id="ARBA00022679"/>
    </source>
</evidence>
<dbReference type="FunFam" id="3.40.1160.10:FF:000002">
    <property type="entry name" value="Aspartokinase"/>
    <property type="match status" value="1"/>
</dbReference>
<keyword evidence="5 14" id="KW-0028">Amino-acid biosynthesis</keyword>
<reference evidence="16 17" key="1">
    <citation type="journal article" date="2010" name="Stand. Genomic Sci.">
        <title>Complete genome sequence of Ilyobacter polytropus type strain (CuHbu1).</title>
        <authorList>
            <person name="Sikorski J."/>
            <person name="Chertkov O."/>
            <person name="Lapidus A."/>
            <person name="Nolan M."/>
            <person name="Lucas S."/>
            <person name="Del Rio T.G."/>
            <person name="Tice H."/>
            <person name="Cheng J.F."/>
            <person name="Tapia R."/>
            <person name="Han C."/>
            <person name="Goodwin L."/>
            <person name="Pitluck S."/>
            <person name="Liolios K."/>
            <person name="Ivanova N."/>
            <person name="Mavromatis K."/>
            <person name="Mikhailova N."/>
            <person name="Pati A."/>
            <person name="Chen A."/>
            <person name="Palaniappan K."/>
            <person name="Land M."/>
            <person name="Hauser L."/>
            <person name="Chang Y.J."/>
            <person name="Jeffries C.D."/>
            <person name="Brambilla E."/>
            <person name="Yasawong M."/>
            <person name="Rohde M."/>
            <person name="Pukall R."/>
            <person name="Spring S."/>
            <person name="Goker M."/>
            <person name="Woyke T."/>
            <person name="Bristow J."/>
            <person name="Eisen J.A."/>
            <person name="Markowitz V."/>
            <person name="Hugenholtz P."/>
            <person name="Kyrpides N.C."/>
            <person name="Klenk H.P."/>
        </authorList>
    </citation>
    <scope>NUCLEOTIDE SEQUENCE [LARGE SCALE GENOMIC DNA]</scope>
    <source>
        <strain evidence="17">ATCC 51220 / DSM 2926 / LMG 16218 / CuHBu1</strain>
    </source>
</reference>
<dbReference type="GO" id="GO:0009089">
    <property type="term" value="P:lysine biosynthetic process via diaminopimelate"/>
    <property type="evidence" value="ECO:0007669"/>
    <property type="project" value="UniProtKB-UniPathway"/>
</dbReference>
<dbReference type="NCBIfam" id="NF005154">
    <property type="entry name" value="PRK06635.1-2"/>
    <property type="match status" value="1"/>
</dbReference>
<organism evidence="16 17">
    <name type="scientific">Ilyobacter polytropus (strain ATCC 51220 / DSM 2926 / LMG 16218 / CuHBu1)</name>
    <dbReference type="NCBI Taxonomy" id="572544"/>
    <lineage>
        <taxon>Bacteria</taxon>
        <taxon>Fusobacteriati</taxon>
        <taxon>Fusobacteriota</taxon>
        <taxon>Fusobacteriia</taxon>
        <taxon>Fusobacteriales</taxon>
        <taxon>Fusobacteriaceae</taxon>
        <taxon>Ilyobacter</taxon>
    </lineage>
</organism>
<dbReference type="PIRSF" id="PIRSF000726">
    <property type="entry name" value="Asp_kin"/>
    <property type="match status" value="1"/>
</dbReference>
<feature type="binding site" evidence="12">
    <location>
        <position position="179"/>
    </location>
    <ligand>
        <name>ATP</name>
        <dbReference type="ChEBI" id="CHEBI:30616"/>
    </ligand>
</feature>
<accession>E3H6T5</accession>
<keyword evidence="17" id="KW-1185">Reference proteome</keyword>
<evidence type="ECO:0000256" key="8">
    <source>
        <dbReference type="ARBA" id="ARBA00022777"/>
    </source>
</evidence>
<evidence type="ECO:0000256" key="7">
    <source>
        <dbReference type="ARBA" id="ARBA00022741"/>
    </source>
</evidence>
<dbReference type="GO" id="GO:0005829">
    <property type="term" value="C:cytosol"/>
    <property type="evidence" value="ECO:0007669"/>
    <property type="project" value="TreeGrafter"/>
</dbReference>
<dbReference type="CDD" id="cd04246">
    <property type="entry name" value="AAK_AK-DapG-like"/>
    <property type="match status" value="1"/>
</dbReference>
<dbReference type="UniPathway" id="UPA00050">
    <property type="reaction ID" value="UER00461"/>
</dbReference>
<dbReference type="PRINTS" id="PR00474">
    <property type="entry name" value="GLU5KINASE"/>
</dbReference>
<keyword evidence="10" id="KW-0457">Lysine biosynthesis</keyword>
<dbReference type="EMBL" id="CP002281">
    <property type="protein sequence ID" value="ADO82454.1"/>
    <property type="molecule type" value="Genomic_DNA"/>
</dbReference>
<evidence type="ECO:0000256" key="13">
    <source>
        <dbReference type="RuleBase" id="RU003448"/>
    </source>
</evidence>
<dbReference type="InterPro" id="IPR001341">
    <property type="entry name" value="Asp_kinase"/>
</dbReference>
<evidence type="ECO:0000256" key="14">
    <source>
        <dbReference type="RuleBase" id="RU004249"/>
    </source>
</evidence>
<keyword evidence="9 12" id="KW-0067">ATP-binding</keyword>
<evidence type="ECO:0000256" key="3">
    <source>
        <dbReference type="ARBA" id="ARBA00005139"/>
    </source>
</evidence>
<dbReference type="Gene3D" id="3.40.1160.10">
    <property type="entry name" value="Acetylglutamate kinase-like"/>
    <property type="match status" value="1"/>
</dbReference>
<dbReference type="UniPathway" id="UPA00034">
    <property type="reaction ID" value="UER00015"/>
</dbReference>
<dbReference type="eggNOG" id="COG0527">
    <property type="taxonomic scope" value="Bacteria"/>
</dbReference>
<comment type="catalytic activity">
    <reaction evidence="11 13">
        <text>L-aspartate + ATP = 4-phospho-L-aspartate + ADP</text>
        <dbReference type="Rhea" id="RHEA:23776"/>
        <dbReference type="ChEBI" id="CHEBI:29991"/>
        <dbReference type="ChEBI" id="CHEBI:30616"/>
        <dbReference type="ChEBI" id="CHEBI:57535"/>
        <dbReference type="ChEBI" id="CHEBI:456216"/>
        <dbReference type="EC" id="2.7.2.4"/>
    </reaction>
</comment>
<feature type="binding site" evidence="12">
    <location>
        <position position="184"/>
    </location>
    <ligand>
        <name>ATP</name>
        <dbReference type="ChEBI" id="CHEBI:30616"/>
    </ligand>
</feature>
<evidence type="ECO:0000256" key="12">
    <source>
        <dbReference type="PIRSR" id="PIRSR000726-1"/>
    </source>
</evidence>
<comment type="pathway">
    <text evidence="3 14">Amino-acid biosynthesis; L-threonine biosynthesis; L-threonine from L-aspartate: step 1/5.</text>
</comment>
<protein>
    <recommendedName>
        <fullName evidence="13">Aspartokinase</fullName>
        <ecNumber evidence="13">2.7.2.4</ecNumber>
    </recommendedName>
</protein>
<dbReference type="PROSITE" id="PS00324">
    <property type="entry name" value="ASPARTOKINASE"/>
    <property type="match status" value="1"/>
</dbReference>
<dbReference type="UniPathway" id="UPA00051">
    <property type="reaction ID" value="UER00462"/>
</dbReference>
<keyword evidence="7 12" id="KW-0547">Nucleotide-binding</keyword>
<evidence type="ECO:0000313" key="16">
    <source>
        <dbReference type="EMBL" id="ADO82454.1"/>
    </source>
</evidence>
<dbReference type="InterPro" id="IPR005260">
    <property type="entry name" value="Asp_kin_monofn"/>
</dbReference>
<dbReference type="InterPro" id="IPR018042">
    <property type="entry name" value="Aspartate_kinase_CS"/>
</dbReference>
<dbReference type="KEGG" id="ipo:Ilyop_0667"/>
<comment type="similarity">
    <text evidence="4 13">Belongs to the aspartokinase family.</text>
</comment>
<feature type="binding site" evidence="12">
    <location>
        <position position="47"/>
    </location>
    <ligand>
        <name>substrate</name>
    </ligand>
</feature>
<dbReference type="EC" id="2.7.2.4" evidence="13"/>
<dbReference type="Gene3D" id="3.30.2130.10">
    <property type="entry name" value="VC0802-like"/>
    <property type="match status" value="1"/>
</dbReference>
<keyword evidence="8 13" id="KW-0418">Kinase</keyword>
<feature type="binding site" evidence="12">
    <location>
        <begin position="209"/>
        <end position="210"/>
    </location>
    <ligand>
        <name>ATP</name>
        <dbReference type="ChEBI" id="CHEBI:30616"/>
    </ligand>
</feature>
<feature type="binding site" evidence="12">
    <location>
        <begin position="173"/>
        <end position="174"/>
    </location>
    <ligand>
        <name>ATP</name>
        <dbReference type="ChEBI" id="CHEBI:30616"/>
    </ligand>
</feature>
<evidence type="ECO:0000256" key="5">
    <source>
        <dbReference type="ARBA" id="ARBA00022605"/>
    </source>
</evidence>
<evidence type="ECO:0000256" key="10">
    <source>
        <dbReference type="ARBA" id="ARBA00023154"/>
    </source>
</evidence>
<dbReference type="GO" id="GO:0004072">
    <property type="term" value="F:aspartate kinase activity"/>
    <property type="evidence" value="ECO:0007669"/>
    <property type="project" value="UniProtKB-EC"/>
</dbReference>
<keyword evidence="6 13" id="KW-0808">Transferase</keyword>
<feature type="domain" description="Aspartate/glutamate/uridylate kinase" evidence="15">
    <location>
        <begin position="3"/>
        <end position="229"/>
    </location>
</feature>
<name>E3H6T5_ILYPC</name>
<dbReference type="STRING" id="572544.Ilyop_0667"/>
<dbReference type="SUPFAM" id="SSF53633">
    <property type="entry name" value="Carbamate kinase-like"/>
    <property type="match status" value="1"/>
</dbReference>
<dbReference type="SUPFAM" id="SSF55021">
    <property type="entry name" value="ACT-like"/>
    <property type="match status" value="2"/>
</dbReference>
<evidence type="ECO:0000256" key="4">
    <source>
        <dbReference type="ARBA" id="ARBA00010122"/>
    </source>
</evidence>
<dbReference type="InterPro" id="IPR036393">
    <property type="entry name" value="AceGlu_kinase-like_sf"/>
</dbReference>
<dbReference type="AlphaFoldDB" id="E3H6T5"/>